<dbReference type="EMBL" id="KN832571">
    <property type="protein sequence ID" value="KII84255.1"/>
    <property type="molecule type" value="Genomic_DNA"/>
</dbReference>
<dbReference type="GO" id="GO:0005200">
    <property type="term" value="F:structural constituent of cytoskeleton"/>
    <property type="evidence" value="ECO:0007669"/>
    <property type="project" value="TreeGrafter"/>
</dbReference>
<feature type="coiled-coil region" evidence="1">
    <location>
        <begin position="766"/>
        <end position="814"/>
    </location>
</feature>
<feature type="region of interest" description="Disordered" evidence="2">
    <location>
        <begin position="240"/>
        <end position="275"/>
    </location>
</feature>
<dbReference type="GO" id="GO:0005856">
    <property type="term" value="C:cytoskeleton"/>
    <property type="evidence" value="ECO:0007669"/>
    <property type="project" value="TreeGrafter"/>
</dbReference>
<evidence type="ECO:0000313" key="4">
    <source>
        <dbReference type="Proteomes" id="UP000053263"/>
    </source>
</evidence>
<proteinExistence type="predicted"/>
<sequence>MAAKKSKKPAAKYSYVERVLGAVSDYQKEHRKHSVHQTALRAQIRKTARAKKDKLGPQWISWVGKTIHKLEEEGVLAPADPAGNVALTPNGKKAIATARRDLAIAAHASPTATQEDMIWKHVAHQLASRGTKRRQSAIRQGDEDEEEEVSSTLQPGTPRSKKARRSSAVLQTPLSRMTKAQLLAALESAQSTRTEAPLAPPEASDTDELQRLKLEIAQRQEEIDLIRAELAAAKQATAEIEMQHEDNSWRRTVSPEPQPDFEPATSSPSRPNTANQIPRARTLFEVTRTASGSLISNISKQATPAPSSPGFEHDNLTEDDVRMDEDDVFGPVTGPTIARSDAPGTSERVRSNGLPTPHGTPAGAILNREAALAKEVQTYKTIADELKRVSAEQEKMLTSKVDLLESAVNSHVTSIEVLNKDHDAERARLEATLVAKNAEIVTLQAEVDQERQTIVLRDATLAFKDAHISEIESNKSSLQQESTSQRTRIQELERILEEKMAAMTLLTTEKDSRIAELEKLVQEADRLRVAATEELQAVSAQAISLAESLRAAESRTAGLSDQLKAALDHNAVTEDSRAEAQRKVDALGAQLKASNEELLQIASDKAKLVNDLSVSQSAAEALRAEIASLYIATQLLNEKLSTSGSTIETLRAELAVASQSTAALSTELADQAAVITEVTASRNDALVTVSSLSADTADLRARLLESEKILAATEARLGASREEAAQLSQDVTSKEQQRSDLAAKLVTLEAVRDDLAAGVQARDADIGRLNGTIQTAKQEVQDAEAMLASVRKEKATCEERISALQLSLHSAQEQGLQLNRELESSQAARLSLQQALHERDIELEATQTSLNAEKTRASALHQDLMDTIARAQDAEEEVTAVKQSKAIDERTIESLKAGYARLRQIQLDSLADIERQVTSAHSSPVPITHRRPAMLEQSI</sequence>
<keyword evidence="1" id="KW-0175">Coiled coil</keyword>
<keyword evidence="4" id="KW-1185">Reference proteome</keyword>
<evidence type="ECO:0000313" key="3">
    <source>
        <dbReference type="EMBL" id="KII84255.1"/>
    </source>
</evidence>
<dbReference type="OrthoDB" id="3271002at2759"/>
<feature type="region of interest" description="Disordered" evidence="2">
    <location>
        <begin position="128"/>
        <end position="175"/>
    </location>
</feature>
<dbReference type="Gene3D" id="1.10.287.1490">
    <property type="match status" value="1"/>
</dbReference>
<feature type="coiled-coil region" evidence="1">
    <location>
        <begin position="209"/>
        <end position="236"/>
    </location>
</feature>
<protein>
    <submittedName>
        <fullName evidence="3">Unplaced genomic scaffold PLICRscaffold_18, whole genome shotgun sequence</fullName>
    </submittedName>
</protein>
<feature type="region of interest" description="Disordered" evidence="2">
    <location>
        <begin position="187"/>
        <end position="206"/>
    </location>
</feature>
<evidence type="ECO:0000256" key="1">
    <source>
        <dbReference type="SAM" id="Coils"/>
    </source>
</evidence>
<dbReference type="PANTHER" id="PTHR47357">
    <property type="entry name" value="COP1-INTERACTIVE PROTEIN 1"/>
    <property type="match status" value="1"/>
</dbReference>
<dbReference type="AlphaFoldDB" id="A0A0C9SXC1"/>
<dbReference type="HOGENOM" id="CLU_312846_0_0_1"/>
<evidence type="ECO:0000256" key="2">
    <source>
        <dbReference type="SAM" id="MobiDB-lite"/>
    </source>
</evidence>
<gene>
    <name evidence="3" type="ORF">PLICRDRAFT_57656</name>
</gene>
<accession>A0A0C9SXC1</accession>
<reference evidence="3 4" key="1">
    <citation type="submission" date="2014-06" db="EMBL/GenBank/DDBJ databases">
        <title>Evolutionary Origins and Diversification of the Mycorrhizal Mutualists.</title>
        <authorList>
            <consortium name="DOE Joint Genome Institute"/>
            <consortium name="Mycorrhizal Genomics Consortium"/>
            <person name="Kohler A."/>
            <person name="Kuo A."/>
            <person name="Nagy L.G."/>
            <person name="Floudas D."/>
            <person name="Copeland A."/>
            <person name="Barry K.W."/>
            <person name="Cichocki N."/>
            <person name="Veneault-Fourrey C."/>
            <person name="LaButti K."/>
            <person name="Lindquist E.A."/>
            <person name="Lipzen A."/>
            <person name="Lundell T."/>
            <person name="Morin E."/>
            <person name="Murat C."/>
            <person name="Riley R."/>
            <person name="Ohm R."/>
            <person name="Sun H."/>
            <person name="Tunlid A."/>
            <person name="Henrissat B."/>
            <person name="Grigoriev I.V."/>
            <person name="Hibbett D.S."/>
            <person name="Martin F."/>
        </authorList>
    </citation>
    <scope>NUCLEOTIDE SEQUENCE [LARGE SCALE GENOMIC DNA]</scope>
    <source>
        <strain evidence="3 4">FD-325 SS-3</strain>
    </source>
</reference>
<dbReference type="Proteomes" id="UP000053263">
    <property type="component" value="Unassembled WGS sequence"/>
</dbReference>
<feature type="coiled-coil region" evidence="1">
    <location>
        <begin position="419"/>
        <end position="541"/>
    </location>
</feature>
<feature type="region of interest" description="Disordered" evidence="2">
    <location>
        <begin position="331"/>
        <end position="362"/>
    </location>
</feature>
<dbReference type="PANTHER" id="PTHR47357:SF1">
    <property type="entry name" value="SPINDLE POLE BODY COMPONENT 110"/>
    <property type="match status" value="1"/>
</dbReference>
<feature type="compositionally biased region" description="Polar residues" evidence="2">
    <location>
        <begin position="264"/>
        <end position="275"/>
    </location>
</feature>
<name>A0A0C9SXC1_PLICR</name>
<organism evidence="3 4">
    <name type="scientific">Plicaturopsis crispa FD-325 SS-3</name>
    <dbReference type="NCBI Taxonomy" id="944288"/>
    <lineage>
        <taxon>Eukaryota</taxon>
        <taxon>Fungi</taxon>
        <taxon>Dikarya</taxon>
        <taxon>Basidiomycota</taxon>
        <taxon>Agaricomycotina</taxon>
        <taxon>Agaricomycetes</taxon>
        <taxon>Agaricomycetidae</taxon>
        <taxon>Amylocorticiales</taxon>
        <taxon>Amylocorticiaceae</taxon>
        <taxon>Plicatura</taxon>
        <taxon>Plicaturopsis crispa</taxon>
    </lineage>
</organism>